<reference evidence="2" key="1">
    <citation type="submission" date="2022-07" db="EMBL/GenBank/DDBJ databases">
        <title>Genome Sequence of Leucocoprinus birnbaumii.</title>
        <authorList>
            <person name="Buettner E."/>
        </authorList>
    </citation>
    <scope>NUCLEOTIDE SEQUENCE</scope>
    <source>
        <strain evidence="2">VT141</strain>
    </source>
</reference>
<sequence length="555" mass="61928">MNRSLPLDEPSDRCDELNTGNEGSAHLGEVNVSADAADETGAFGATDPFPQTHQTNIGADPSAKSDPVWDFFARYPSFVHDPTFPPARLFAQLTKHNGWSIGSSKFEIALSQLNIALFQRLHPDVEMIYPDLVEPGPDFVKPSPDPVSEPKPPLDAGSGQGAGSEMTGNRAGQVLGSDEWIDSALSSLWNTLDDVRDSTSPALQSIRNAQPEARYEVKAPKPQEQRQSEPTAEREQPLEDKSCAESNMMDPIQEYFERYPGYEYDPFISPARQFDRLVEYNRWPLGSPRFHMALLQVQAALFRQFDRSIEIRGPFIVEPEPEPEPEPGSSSQCGGVEAVCDGTGRKPGAGKKNLARVSSPVVRSYLGPPLREVADYGLRRVTDDAPAPCQTRRQVGPLLPIDAFFSEYPDFDHKRDRTQSVATQLKQLRQREKWWGRRQHVWTTVYPKYAEALVLQFNAMYGTDSEDLETWHRILEVVAAETPETVDACQSLAGSMYVNLVDLVDAGLNPETIPVVSTFESQEALSRYTIGTKRYFPQEYGAAGSLLKIFLRRVF</sequence>
<comment type="caution">
    <text evidence="2">The sequence shown here is derived from an EMBL/GenBank/DDBJ whole genome shotgun (WGS) entry which is preliminary data.</text>
</comment>
<feature type="region of interest" description="Disordered" evidence="1">
    <location>
        <begin position="317"/>
        <end position="352"/>
    </location>
</feature>
<evidence type="ECO:0000313" key="2">
    <source>
        <dbReference type="EMBL" id="KAJ3574229.1"/>
    </source>
</evidence>
<evidence type="ECO:0000256" key="1">
    <source>
        <dbReference type="SAM" id="MobiDB-lite"/>
    </source>
</evidence>
<dbReference type="AlphaFoldDB" id="A0AAD5W2A5"/>
<organism evidence="2 3">
    <name type="scientific">Leucocoprinus birnbaumii</name>
    <dbReference type="NCBI Taxonomy" id="56174"/>
    <lineage>
        <taxon>Eukaryota</taxon>
        <taxon>Fungi</taxon>
        <taxon>Dikarya</taxon>
        <taxon>Basidiomycota</taxon>
        <taxon>Agaricomycotina</taxon>
        <taxon>Agaricomycetes</taxon>
        <taxon>Agaricomycetidae</taxon>
        <taxon>Agaricales</taxon>
        <taxon>Agaricineae</taxon>
        <taxon>Agaricaceae</taxon>
        <taxon>Leucocoprinus</taxon>
    </lineage>
</organism>
<dbReference type="PANTHER" id="PTHR38846">
    <property type="entry name" value="C3H1-TYPE DOMAIN-CONTAINING PROTEIN"/>
    <property type="match status" value="1"/>
</dbReference>
<feature type="compositionally biased region" description="Pro residues" evidence="1">
    <location>
        <begin position="143"/>
        <end position="153"/>
    </location>
</feature>
<accession>A0AAD5W2A5</accession>
<feature type="region of interest" description="Disordered" evidence="1">
    <location>
        <begin position="1"/>
        <end position="27"/>
    </location>
</feature>
<feature type="region of interest" description="Disordered" evidence="1">
    <location>
        <begin position="136"/>
        <end position="170"/>
    </location>
</feature>
<feature type="compositionally biased region" description="Basic and acidic residues" evidence="1">
    <location>
        <begin position="213"/>
        <end position="243"/>
    </location>
</feature>
<name>A0AAD5W2A5_9AGAR</name>
<gene>
    <name evidence="2" type="ORF">NP233_g1919</name>
</gene>
<dbReference type="Proteomes" id="UP001213000">
    <property type="component" value="Unassembled WGS sequence"/>
</dbReference>
<keyword evidence="3" id="KW-1185">Reference proteome</keyword>
<protein>
    <submittedName>
        <fullName evidence="2">Uncharacterized protein</fullName>
    </submittedName>
</protein>
<dbReference type="EMBL" id="JANIEX010000076">
    <property type="protein sequence ID" value="KAJ3574229.1"/>
    <property type="molecule type" value="Genomic_DNA"/>
</dbReference>
<feature type="region of interest" description="Disordered" evidence="1">
    <location>
        <begin position="204"/>
        <end position="247"/>
    </location>
</feature>
<proteinExistence type="predicted"/>
<evidence type="ECO:0000313" key="3">
    <source>
        <dbReference type="Proteomes" id="UP001213000"/>
    </source>
</evidence>
<dbReference type="PANTHER" id="PTHR38846:SF1">
    <property type="entry name" value="C3H1-TYPE DOMAIN-CONTAINING PROTEIN"/>
    <property type="match status" value="1"/>
</dbReference>